<evidence type="ECO:0000313" key="2">
    <source>
        <dbReference type="RefSeq" id="XP_021865383.1"/>
    </source>
</evidence>
<dbReference type="Proteomes" id="UP000813463">
    <property type="component" value="Chromosome 3"/>
</dbReference>
<evidence type="ECO:0000313" key="1">
    <source>
        <dbReference type="Proteomes" id="UP000813463"/>
    </source>
</evidence>
<dbReference type="AlphaFoldDB" id="A0A9R0JEB7"/>
<proteinExistence type="predicted"/>
<sequence>MAFFSTNTLSLNSHPNIHCSTLSTYFARISNNHNQHSITFRRNQSTTACIAKSDSKISKPFKLITNLHSTHKKIPQILTENAVKWLVGSLLLAGSLSISGPVRAIPVQSSVNLGEEREIQKENGEDEEMYEKLLEQEPRNVEVLKVVVNGKMRKGKTKEAVKYVERLVDIEPDQVEWRLLQALCCEMMGQLSKAKRLFNDILKETPLFLRALHGLAMVMHKNHEGAAVFDMLNKALELATREKRVTEERNIKILIAQMHLVKGNLDEALKKYGDLIDENPRDFRPYLCQGIIYSLQDKKREADEQFEIYRNLVPEEFPQRGFLEDVVVAAKTESREQLEKEFKSQFSYKR</sequence>
<dbReference type="InterPro" id="IPR011990">
    <property type="entry name" value="TPR-like_helical_dom_sf"/>
</dbReference>
<dbReference type="GeneID" id="110804124"/>
<dbReference type="OrthoDB" id="2012659at2759"/>
<dbReference type="Pfam" id="PF14559">
    <property type="entry name" value="TPR_19"/>
    <property type="match status" value="1"/>
</dbReference>
<accession>A0A9R0JEB7</accession>
<name>A0A9R0JEB7_SPIOL</name>
<reference evidence="1" key="1">
    <citation type="journal article" date="2021" name="Nat. Commun.">
        <title>Genomic analyses provide insights into spinach domestication and the genetic basis of agronomic traits.</title>
        <authorList>
            <person name="Cai X."/>
            <person name="Sun X."/>
            <person name="Xu C."/>
            <person name="Sun H."/>
            <person name="Wang X."/>
            <person name="Ge C."/>
            <person name="Zhang Z."/>
            <person name="Wang Q."/>
            <person name="Fei Z."/>
            <person name="Jiao C."/>
            <person name="Wang Q."/>
        </authorList>
    </citation>
    <scope>NUCLEOTIDE SEQUENCE [LARGE SCALE GENOMIC DNA]</scope>
    <source>
        <strain evidence="1">cv. Varoflay</strain>
    </source>
</reference>
<dbReference type="KEGG" id="soe:110804124"/>
<dbReference type="SUPFAM" id="SSF48452">
    <property type="entry name" value="TPR-like"/>
    <property type="match status" value="1"/>
</dbReference>
<dbReference type="Gene3D" id="1.25.40.10">
    <property type="entry name" value="Tetratricopeptide repeat domain"/>
    <property type="match status" value="1"/>
</dbReference>
<gene>
    <name evidence="2" type="primary">LOC110804124</name>
</gene>
<protein>
    <submittedName>
        <fullName evidence="2">Protein SLOW GREEN 1, chloroplastic</fullName>
    </submittedName>
</protein>
<dbReference type="PANTHER" id="PTHR36350:SF3">
    <property type="entry name" value="TRANSMEMBRANE PROTEIN"/>
    <property type="match status" value="1"/>
</dbReference>
<keyword evidence="1" id="KW-1185">Reference proteome</keyword>
<organism evidence="1 2">
    <name type="scientific">Spinacia oleracea</name>
    <name type="common">Spinach</name>
    <dbReference type="NCBI Taxonomy" id="3562"/>
    <lineage>
        <taxon>Eukaryota</taxon>
        <taxon>Viridiplantae</taxon>
        <taxon>Streptophyta</taxon>
        <taxon>Embryophyta</taxon>
        <taxon>Tracheophyta</taxon>
        <taxon>Spermatophyta</taxon>
        <taxon>Magnoliopsida</taxon>
        <taxon>eudicotyledons</taxon>
        <taxon>Gunneridae</taxon>
        <taxon>Pentapetalae</taxon>
        <taxon>Caryophyllales</taxon>
        <taxon>Chenopodiaceae</taxon>
        <taxon>Chenopodioideae</taxon>
        <taxon>Anserineae</taxon>
        <taxon>Spinacia</taxon>
    </lineage>
</organism>
<reference evidence="2" key="2">
    <citation type="submission" date="2025-08" db="UniProtKB">
        <authorList>
            <consortium name="RefSeq"/>
        </authorList>
    </citation>
    <scope>IDENTIFICATION</scope>
    <source>
        <tissue evidence="2">Leaf</tissue>
    </source>
</reference>
<dbReference type="PANTHER" id="PTHR36350">
    <property type="entry name" value="TRANSMEMBRANE PROTEIN"/>
    <property type="match status" value="1"/>
</dbReference>
<dbReference type="RefSeq" id="XP_021865383.1">
    <property type="nucleotide sequence ID" value="XM_022009691.2"/>
</dbReference>